<organism evidence="1 2">
    <name type="scientific">Aplosporella prunicola CBS 121167</name>
    <dbReference type="NCBI Taxonomy" id="1176127"/>
    <lineage>
        <taxon>Eukaryota</taxon>
        <taxon>Fungi</taxon>
        <taxon>Dikarya</taxon>
        <taxon>Ascomycota</taxon>
        <taxon>Pezizomycotina</taxon>
        <taxon>Dothideomycetes</taxon>
        <taxon>Dothideomycetes incertae sedis</taxon>
        <taxon>Botryosphaeriales</taxon>
        <taxon>Aplosporellaceae</taxon>
        <taxon>Aplosporella</taxon>
    </lineage>
</organism>
<reference evidence="1" key="1">
    <citation type="journal article" date="2020" name="Stud. Mycol.">
        <title>101 Dothideomycetes genomes: a test case for predicting lifestyles and emergence of pathogens.</title>
        <authorList>
            <person name="Haridas S."/>
            <person name="Albert R."/>
            <person name="Binder M."/>
            <person name="Bloem J."/>
            <person name="Labutti K."/>
            <person name="Salamov A."/>
            <person name="Andreopoulos B."/>
            <person name="Baker S."/>
            <person name="Barry K."/>
            <person name="Bills G."/>
            <person name="Bluhm B."/>
            <person name="Cannon C."/>
            <person name="Castanera R."/>
            <person name="Culley D."/>
            <person name="Daum C."/>
            <person name="Ezra D."/>
            <person name="Gonzalez J."/>
            <person name="Henrissat B."/>
            <person name="Kuo A."/>
            <person name="Liang C."/>
            <person name="Lipzen A."/>
            <person name="Lutzoni F."/>
            <person name="Magnuson J."/>
            <person name="Mondo S."/>
            <person name="Nolan M."/>
            <person name="Ohm R."/>
            <person name="Pangilinan J."/>
            <person name="Park H.-J."/>
            <person name="Ramirez L."/>
            <person name="Alfaro M."/>
            <person name="Sun H."/>
            <person name="Tritt A."/>
            <person name="Yoshinaga Y."/>
            <person name="Zwiers L.-H."/>
            <person name="Turgeon B."/>
            <person name="Goodwin S."/>
            <person name="Spatafora J."/>
            <person name="Crous P."/>
            <person name="Grigoriev I."/>
        </authorList>
    </citation>
    <scope>NUCLEOTIDE SEQUENCE</scope>
    <source>
        <strain evidence="1">CBS 121167</strain>
    </source>
</reference>
<gene>
    <name evidence="1" type="ORF">K452DRAFT_293387</name>
</gene>
<sequence length="82" mass="8794">MGLDGIDKRVGGRGFSGLVWSGLAWPGLAWSAQVFSGPIQSGQVEHSHSFGPSLTHYRAQCRSCRVVRAGDRMVCNMDLSAS</sequence>
<dbReference type="Proteomes" id="UP000799438">
    <property type="component" value="Unassembled WGS sequence"/>
</dbReference>
<protein>
    <submittedName>
        <fullName evidence="1">Uncharacterized protein</fullName>
    </submittedName>
</protein>
<keyword evidence="2" id="KW-1185">Reference proteome</keyword>
<dbReference type="AlphaFoldDB" id="A0A6A6AW67"/>
<dbReference type="GeneID" id="54299052"/>
<evidence type="ECO:0000313" key="1">
    <source>
        <dbReference type="EMBL" id="KAF2135215.1"/>
    </source>
</evidence>
<dbReference type="RefSeq" id="XP_033390934.1">
    <property type="nucleotide sequence ID" value="XM_033541556.1"/>
</dbReference>
<evidence type="ECO:0000313" key="2">
    <source>
        <dbReference type="Proteomes" id="UP000799438"/>
    </source>
</evidence>
<dbReference type="EMBL" id="ML995627">
    <property type="protein sequence ID" value="KAF2135215.1"/>
    <property type="molecule type" value="Genomic_DNA"/>
</dbReference>
<feature type="non-terminal residue" evidence="1">
    <location>
        <position position="82"/>
    </location>
</feature>
<name>A0A6A6AW67_9PEZI</name>
<proteinExistence type="predicted"/>
<accession>A0A6A6AW67</accession>